<keyword evidence="1" id="KW-0732">Signal</keyword>
<sequence>MHPVFFILILAGTCLAHYRGYESRNLIERDEAHAEMEGIVECPVCENSHSWLLPQEECDIVKGNKRFKKCHMGTYLNEKCGNRLDCYRGPGESCTEKMEYDIYGQKCARGYYCNSALHVCTGLRYTVDPLSHLILSNRLYRYPLHSQNDDLIDKSAFFVA</sequence>
<accession>A0A8B8HXZ7</accession>
<dbReference type="OrthoDB" id="5976811at2759"/>
<feature type="signal peptide" evidence="1">
    <location>
        <begin position="1"/>
        <end position="16"/>
    </location>
</feature>
<gene>
    <name evidence="3" type="primary">LOC113396135</name>
</gene>
<reference evidence="3" key="1">
    <citation type="submission" date="2025-08" db="UniProtKB">
        <authorList>
            <consortium name="RefSeq"/>
        </authorList>
    </citation>
    <scope>IDENTIFICATION</scope>
    <source>
        <tissue evidence="3">Whole body</tissue>
    </source>
</reference>
<evidence type="ECO:0000313" key="3">
    <source>
        <dbReference type="RefSeq" id="XP_026489739.1"/>
    </source>
</evidence>
<dbReference type="RefSeq" id="XP_026489739.1">
    <property type="nucleotide sequence ID" value="XM_026633954.2"/>
</dbReference>
<dbReference type="OMA" id="CGNRLDC"/>
<dbReference type="Proteomes" id="UP001652626">
    <property type="component" value="Chromosome 19"/>
</dbReference>
<name>A0A8B8HXZ7_VANTA</name>
<evidence type="ECO:0000256" key="1">
    <source>
        <dbReference type="SAM" id="SignalP"/>
    </source>
</evidence>
<keyword evidence="2" id="KW-1185">Reference proteome</keyword>
<feature type="chain" id="PRO_5034794846" evidence="1">
    <location>
        <begin position="17"/>
        <end position="160"/>
    </location>
</feature>
<dbReference type="AlphaFoldDB" id="A0A8B8HXZ7"/>
<evidence type="ECO:0000313" key="2">
    <source>
        <dbReference type="Proteomes" id="UP001652626"/>
    </source>
</evidence>
<dbReference type="GeneID" id="113396135"/>
<protein>
    <submittedName>
        <fullName evidence="3">Uncharacterized protein LOC113396135</fullName>
    </submittedName>
</protein>
<organism evidence="2 3">
    <name type="scientific">Vanessa tameamea</name>
    <name type="common">Kamehameha butterfly</name>
    <dbReference type="NCBI Taxonomy" id="334116"/>
    <lineage>
        <taxon>Eukaryota</taxon>
        <taxon>Metazoa</taxon>
        <taxon>Ecdysozoa</taxon>
        <taxon>Arthropoda</taxon>
        <taxon>Hexapoda</taxon>
        <taxon>Insecta</taxon>
        <taxon>Pterygota</taxon>
        <taxon>Neoptera</taxon>
        <taxon>Endopterygota</taxon>
        <taxon>Lepidoptera</taxon>
        <taxon>Glossata</taxon>
        <taxon>Ditrysia</taxon>
        <taxon>Papilionoidea</taxon>
        <taxon>Nymphalidae</taxon>
        <taxon>Nymphalinae</taxon>
        <taxon>Vanessa</taxon>
    </lineage>
</organism>
<proteinExistence type="predicted"/>